<protein>
    <submittedName>
        <fullName evidence="1">Uncharacterized protein</fullName>
    </submittedName>
</protein>
<keyword evidence="2" id="KW-1185">Reference proteome</keyword>
<evidence type="ECO:0000313" key="2">
    <source>
        <dbReference type="Proteomes" id="UP000215002"/>
    </source>
</evidence>
<dbReference type="InterPro" id="IPR027417">
    <property type="entry name" value="P-loop_NTPase"/>
</dbReference>
<dbReference type="AlphaFoldDB" id="A0A223NX75"/>
<proteinExistence type="predicted"/>
<sequence length="505" mass="57661">MDEISYIEPQAGYQTKFLSSKADIVIGGGAAGVGKTYTLLLEPLRHKDNPGFGTVVFRRTSPQIKAEGALWDTSVGIYNKIKGTTPRETSTEWFFSSGAKLKFAHLEHEKNIYDWQGSQIPLIEFDELTHFTKKMFFYMLTRNRSVCGVDPYVRATVNPDPDSWVAEFIGWWIDPITGFPIPERNGVLRYLVIDGDNYIWGDTKDEVIEKASFIFDAIRDKTKVDFKEFVKSVTFISGDIYENKKLLDVNPAYLGNLLSQDKATQASLLHGNWNVVLSDNDIYDYYKFLGLFNNLYEVDRTGKFITADIALKGSDKFIVGYWEGYCLEDILIMDKSDGKEVIDAISLFAKSYEVQNTDITYDNDGVGGFVDGFIVGAVPFINGGAAISVPDNKIVEAGKEVKPNYYNLKTECYYMSGDNVNKGKYRISDRVANKMYDDTMTVRQRFMFERKAIKRDKADMDGKLRIIDKKEMKTKLNGQSPDIMDMFMMRERFNLKINREVDFGW</sequence>
<organism evidence="1 2">
    <name type="scientific">Mucilaginibacter xinganensis</name>
    <dbReference type="NCBI Taxonomy" id="1234841"/>
    <lineage>
        <taxon>Bacteria</taxon>
        <taxon>Pseudomonadati</taxon>
        <taxon>Bacteroidota</taxon>
        <taxon>Sphingobacteriia</taxon>
        <taxon>Sphingobacteriales</taxon>
        <taxon>Sphingobacteriaceae</taxon>
        <taxon>Mucilaginibacter</taxon>
    </lineage>
</organism>
<dbReference type="Gene3D" id="3.40.50.300">
    <property type="entry name" value="P-loop containing nucleotide triphosphate hydrolases"/>
    <property type="match status" value="1"/>
</dbReference>
<evidence type="ECO:0000313" key="1">
    <source>
        <dbReference type="EMBL" id="ASU34390.1"/>
    </source>
</evidence>
<gene>
    <name evidence="1" type="ORF">MuYL_2503</name>
</gene>
<dbReference type="Proteomes" id="UP000215002">
    <property type="component" value="Chromosome"/>
</dbReference>
<dbReference type="EMBL" id="CP022743">
    <property type="protein sequence ID" value="ASU34390.1"/>
    <property type="molecule type" value="Genomic_DNA"/>
</dbReference>
<name>A0A223NX75_9SPHI</name>
<dbReference type="KEGG" id="muc:MuYL_2503"/>
<dbReference type="OrthoDB" id="924847at2"/>
<accession>A0A223NX75</accession>
<dbReference type="RefSeq" id="WP_094570747.1">
    <property type="nucleotide sequence ID" value="NZ_CP022743.1"/>
</dbReference>
<dbReference type="Pfam" id="PF03237">
    <property type="entry name" value="Terminase_6N"/>
    <property type="match status" value="1"/>
</dbReference>
<dbReference type="Gene3D" id="3.30.420.240">
    <property type="match status" value="1"/>
</dbReference>
<reference evidence="1 2" key="1">
    <citation type="submission" date="2017-08" db="EMBL/GenBank/DDBJ databases">
        <title>Complete genome sequence of Mucilaginibacter sp. strain BJC16-A31.</title>
        <authorList>
            <consortium name="Henan University of Science and Technology"/>
            <person name="You X."/>
        </authorList>
    </citation>
    <scope>NUCLEOTIDE SEQUENCE [LARGE SCALE GENOMIC DNA]</scope>
    <source>
        <strain evidence="1 2">BJC16-A31</strain>
    </source>
</reference>